<name>A0A345Z4U2_9MOLU</name>
<dbReference type="RefSeq" id="WP_115558514.1">
    <property type="nucleotide sequence ID" value="NZ_CP031376.1"/>
</dbReference>
<evidence type="ECO:0000313" key="1">
    <source>
        <dbReference type="EMBL" id="AXK51621.1"/>
    </source>
</evidence>
<proteinExistence type="predicted"/>
<gene>
    <name evidence="1" type="ORF">SALLE_v1c09510</name>
</gene>
<dbReference type="KEGG" id="salx:SALLE_v1c09510"/>
<reference evidence="1 2" key="1">
    <citation type="submission" date="2018-07" db="EMBL/GenBank/DDBJ databases">
        <title>Complete genome sequence of Spiroplasma alleghenense PLHS-1 (ATCC 51752).</title>
        <authorList>
            <person name="Chou L."/>
            <person name="Lee T.-Y."/>
            <person name="Tsai Y.-M."/>
            <person name="Kuo C.-H."/>
        </authorList>
    </citation>
    <scope>NUCLEOTIDE SEQUENCE [LARGE SCALE GENOMIC DNA]</scope>
    <source>
        <strain evidence="1 2">PLHS-1</strain>
    </source>
</reference>
<protein>
    <submittedName>
        <fullName evidence="1">Uncharacterized protein</fullName>
    </submittedName>
</protein>
<dbReference type="EMBL" id="CP031376">
    <property type="protein sequence ID" value="AXK51621.1"/>
    <property type="molecule type" value="Genomic_DNA"/>
</dbReference>
<organism evidence="1 2">
    <name type="scientific">Spiroplasma alleghenense</name>
    <dbReference type="NCBI Taxonomy" id="216931"/>
    <lineage>
        <taxon>Bacteria</taxon>
        <taxon>Bacillati</taxon>
        <taxon>Mycoplasmatota</taxon>
        <taxon>Mollicutes</taxon>
        <taxon>Entomoplasmatales</taxon>
        <taxon>Spiroplasmataceae</taxon>
        <taxon>Spiroplasma</taxon>
    </lineage>
</organism>
<evidence type="ECO:0000313" key="2">
    <source>
        <dbReference type="Proteomes" id="UP000254792"/>
    </source>
</evidence>
<keyword evidence="2" id="KW-1185">Reference proteome</keyword>
<dbReference type="AlphaFoldDB" id="A0A345Z4U2"/>
<accession>A0A345Z4U2</accession>
<dbReference type="Proteomes" id="UP000254792">
    <property type="component" value="Chromosome"/>
</dbReference>
<sequence length="112" mass="12841">MNLGFLKGFIDSKSYKEYEADFYFSLNVNAHGIDLNPRASRVLVRMKNELAKNIMNNRSKYENENDCLIIIGLIQTNTSRGILAENYILESELEAKGTTVSEFLLSNLWRSL</sequence>